<evidence type="ECO:0000256" key="1">
    <source>
        <dbReference type="ARBA" id="ARBA00022729"/>
    </source>
</evidence>
<evidence type="ECO:0008006" key="4">
    <source>
        <dbReference type="Google" id="ProtNLM"/>
    </source>
</evidence>
<dbReference type="Proteomes" id="UP000179243">
    <property type="component" value="Unassembled WGS sequence"/>
</dbReference>
<dbReference type="SUPFAM" id="SSF69318">
    <property type="entry name" value="Integrin alpha N-terminal domain"/>
    <property type="match status" value="2"/>
</dbReference>
<sequence length="555" mass="59355">IIAGRHSVVYVWNNLGQLLWRAPVGENASSANDHGSARQYAAPVVGDLDGDGNGEIAIAYSNNVTIYDHTGSQLPNWPHAFPGSTDEIRSITAADLDYNGTLEILVVKTSDGPVTMAWDIAGNAVPGFPQVQGCAECNDYGGYNQNIGACDFDNDARPEVICTYDICHIGIMNPDGTPFAANAMFSDAGPYASSVPMFHDLDLAMQGWGADGNDRDEFTDSPPCFGDMDGDGSPEIILYSDHELAGEYVNRGNCLWVLNPDMTRVAGFETPLCSGMPLYTGYQDNIVQVAPAPAVADVRGDSLPEIIVPSYDGKMRCYTAGGTLAWTYAFDTAGDPFIGASGPVCGDLNNDSLPEIIFTTYSTALNQSHLIILDSQGTELHKVLLNKRGSMSPPTLADVDRDGKFDIVLSLKDVVGSGLGGVQIWDVSSAGNDLPEWPTGRGNNLRNGVGLPTIRNISVEQLAASNPAAQRLTIQCHPNPLQNAGTVTYAVPSKGAVRIAVYDIRGKLIKTLTDANLDQGRYMLEWLPGNERPGIYFLKISLLGQSACCRVLVVP</sequence>
<organism evidence="2 3">
    <name type="scientific">Candidatus Raymondbacteria bacterium RIFOXYD12_FULL_49_13</name>
    <dbReference type="NCBI Taxonomy" id="1817890"/>
    <lineage>
        <taxon>Bacteria</taxon>
        <taxon>Raymondiibacteriota</taxon>
    </lineage>
</organism>
<name>A0A1F7F5Z6_UNCRA</name>
<dbReference type="NCBIfam" id="TIGR04183">
    <property type="entry name" value="Por_Secre_tail"/>
    <property type="match status" value="1"/>
</dbReference>
<dbReference type="PANTHER" id="PTHR44103">
    <property type="entry name" value="PROPROTEIN CONVERTASE P"/>
    <property type="match status" value="1"/>
</dbReference>
<dbReference type="AlphaFoldDB" id="A0A1F7F5Z6"/>
<dbReference type="InterPro" id="IPR028994">
    <property type="entry name" value="Integrin_alpha_N"/>
</dbReference>
<evidence type="ECO:0000313" key="2">
    <source>
        <dbReference type="EMBL" id="OGK02080.1"/>
    </source>
</evidence>
<proteinExistence type="predicted"/>
<dbReference type="PANTHER" id="PTHR44103:SF1">
    <property type="entry name" value="PROPROTEIN CONVERTASE P"/>
    <property type="match status" value="1"/>
</dbReference>
<dbReference type="InterPro" id="IPR013517">
    <property type="entry name" value="FG-GAP"/>
</dbReference>
<evidence type="ECO:0000313" key="3">
    <source>
        <dbReference type="Proteomes" id="UP000179243"/>
    </source>
</evidence>
<comment type="caution">
    <text evidence="2">The sequence shown here is derived from an EMBL/GenBank/DDBJ whole genome shotgun (WGS) entry which is preliminary data.</text>
</comment>
<dbReference type="Pfam" id="PF13517">
    <property type="entry name" value="FG-GAP_3"/>
    <property type="match status" value="2"/>
</dbReference>
<keyword evidence="1" id="KW-0732">Signal</keyword>
<feature type="non-terminal residue" evidence="2">
    <location>
        <position position="1"/>
    </location>
</feature>
<reference evidence="2 3" key="1">
    <citation type="journal article" date="2016" name="Nat. Commun.">
        <title>Thousands of microbial genomes shed light on interconnected biogeochemical processes in an aquifer system.</title>
        <authorList>
            <person name="Anantharaman K."/>
            <person name="Brown C.T."/>
            <person name="Hug L.A."/>
            <person name="Sharon I."/>
            <person name="Castelle C.J."/>
            <person name="Probst A.J."/>
            <person name="Thomas B.C."/>
            <person name="Singh A."/>
            <person name="Wilkins M.J."/>
            <person name="Karaoz U."/>
            <person name="Brodie E.L."/>
            <person name="Williams K.H."/>
            <person name="Hubbard S.S."/>
            <person name="Banfield J.F."/>
        </authorList>
    </citation>
    <scope>NUCLEOTIDE SEQUENCE [LARGE SCALE GENOMIC DNA]</scope>
</reference>
<dbReference type="EMBL" id="MFYX01000113">
    <property type="protein sequence ID" value="OGK02080.1"/>
    <property type="molecule type" value="Genomic_DNA"/>
</dbReference>
<accession>A0A1F7F5Z6</accession>
<dbReference type="InterPro" id="IPR026444">
    <property type="entry name" value="Secre_tail"/>
</dbReference>
<gene>
    <name evidence="2" type="ORF">A2519_18845</name>
</gene>
<protein>
    <recommendedName>
        <fullName evidence="4">Secretion system C-terminal sorting domain-containing protein</fullName>
    </recommendedName>
</protein>